<keyword evidence="3" id="KW-1185">Reference proteome</keyword>
<dbReference type="KEGG" id="gpi:GPICK_02085"/>
<protein>
    <recommendedName>
        <fullName evidence="4">DUF3187 family protein</fullName>
    </recommendedName>
</protein>
<dbReference type="RefSeq" id="WP_039740101.1">
    <property type="nucleotide sequence ID" value="NZ_CP009788.1"/>
</dbReference>
<reference evidence="2 3" key="1">
    <citation type="journal article" date="2015" name="Genome Announc.">
        <title>Complete Genome of Geobacter pickeringii G13T, a Metal-Reducing Isolate from Sedimentary Kaolin Deposits.</title>
        <authorList>
            <person name="Badalamenti J.P."/>
            <person name="Bond D.R."/>
        </authorList>
    </citation>
    <scope>NUCLEOTIDE SEQUENCE [LARGE SCALE GENOMIC DNA]</scope>
    <source>
        <strain evidence="2 3">G13</strain>
    </source>
</reference>
<name>A0A0B5BCM7_9BACT</name>
<evidence type="ECO:0000313" key="3">
    <source>
        <dbReference type="Proteomes" id="UP000057609"/>
    </source>
</evidence>
<feature type="signal peptide" evidence="1">
    <location>
        <begin position="1"/>
        <end position="25"/>
    </location>
</feature>
<dbReference type="EMBL" id="CP009788">
    <property type="protein sequence ID" value="AJE02325.1"/>
    <property type="molecule type" value="Genomic_DNA"/>
</dbReference>
<dbReference type="HOGENOM" id="CLU_825761_0_0_7"/>
<organism evidence="2 3">
    <name type="scientific">Geobacter pickeringii</name>
    <dbReference type="NCBI Taxonomy" id="345632"/>
    <lineage>
        <taxon>Bacteria</taxon>
        <taxon>Pseudomonadati</taxon>
        <taxon>Thermodesulfobacteriota</taxon>
        <taxon>Desulfuromonadia</taxon>
        <taxon>Geobacterales</taxon>
        <taxon>Geobacteraceae</taxon>
        <taxon>Geobacter</taxon>
    </lineage>
</organism>
<keyword evidence="1" id="KW-0732">Signal</keyword>
<dbReference type="Proteomes" id="UP000057609">
    <property type="component" value="Chromosome"/>
</dbReference>
<dbReference type="Pfam" id="PF11383">
    <property type="entry name" value="DUF3187"/>
    <property type="match status" value="1"/>
</dbReference>
<dbReference type="AlphaFoldDB" id="A0A0B5BCM7"/>
<evidence type="ECO:0008006" key="4">
    <source>
        <dbReference type="Google" id="ProtNLM"/>
    </source>
</evidence>
<gene>
    <name evidence="2" type="ORF">GPICK_02085</name>
</gene>
<accession>A0A0B5BCM7</accession>
<feature type="chain" id="PRO_5002098237" description="DUF3187 family protein" evidence="1">
    <location>
        <begin position="26"/>
        <end position="337"/>
    </location>
</feature>
<sequence length="337" mass="35989">MKILRRGAGAVAFSAVFALSTLAHGAEITPFRTVNMSPVVQIFGLPAIGTARLLPKGGGEASLVFDAANNFAIDQTQREQVVLDGETYRLALGLRYGIAKGIEGGIEVPFIFHSGGELDGFVEWFHSSFGFDTGGRDQVPEGRLLYTYSRDGVQQFRVDHPNGGIGDIRLTTGIRLYDDESAAPRALALRAALKLPTGNSGKLRGSGSVDGSLWLTGSDDYRLGGWGHATIFAAAGGMVMSKGDVLKDQQKSVAAFGSLGAGWSPFDWFALKVQTNWHSSLYRGSTLRELDFDTLQIIGGGTIAFPTGTALDLGVSEDLNVKTSPDVVFHLALTQRF</sequence>
<dbReference type="InterPro" id="IPR021523">
    <property type="entry name" value="DUF3187"/>
</dbReference>
<dbReference type="STRING" id="345632.GPICK_02085"/>
<evidence type="ECO:0000256" key="1">
    <source>
        <dbReference type="SAM" id="SignalP"/>
    </source>
</evidence>
<evidence type="ECO:0000313" key="2">
    <source>
        <dbReference type="EMBL" id="AJE02325.1"/>
    </source>
</evidence>
<proteinExistence type="predicted"/>